<protein>
    <submittedName>
        <fullName evidence="2">Uncharacterized protein</fullName>
    </submittedName>
</protein>
<feature type="region of interest" description="Disordered" evidence="1">
    <location>
        <begin position="1"/>
        <end position="33"/>
    </location>
</feature>
<feature type="compositionally biased region" description="Polar residues" evidence="1">
    <location>
        <begin position="1"/>
        <end position="24"/>
    </location>
</feature>
<feature type="region of interest" description="Disordered" evidence="1">
    <location>
        <begin position="116"/>
        <end position="164"/>
    </location>
</feature>
<reference evidence="3" key="2">
    <citation type="submission" date="2015-01" db="EMBL/GenBank/DDBJ databases">
        <title>Evolutionary Origins and Diversification of the Mycorrhizal Mutualists.</title>
        <authorList>
            <consortium name="DOE Joint Genome Institute"/>
            <consortium name="Mycorrhizal Genomics Consortium"/>
            <person name="Kohler A."/>
            <person name="Kuo A."/>
            <person name="Nagy L.G."/>
            <person name="Floudas D."/>
            <person name="Copeland A."/>
            <person name="Barry K.W."/>
            <person name="Cichocki N."/>
            <person name="Veneault-Fourrey C."/>
            <person name="LaButti K."/>
            <person name="Lindquist E.A."/>
            <person name="Lipzen A."/>
            <person name="Lundell T."/>
            <person name="Morin E."/>
            <person name="Murat C."/>
            <person name="Riley R."/>
            <person name="Ohm R."/>
            <person name="Sun H."/>
            <person name="Tunlid A."/>
            <person name="Henrissat B."/>
            <person name="Grigoriev I.V."/>
            <person name="Hibbett D.S."/>
            <person name="Martin F."/>
        </authorList>
    </citation>
    <scope>NUCLEOTIDE SEQUENCE [LARGE SCALE GENOMIC DNA]</scope>
    <source>
        <strain evidence="3">MAFF 305830</strain>
    </source>
</reference>
<accession>A0A0C3AJZ1</accession>
<reference evidence="2 3" key="1">
    <citation type="submission" date="2014-04" db="EMBL/GenBank/DDBJ databases">
        <authorList>
            <consortium name="DOE Joint Genome Institute"/>
            <person name="Kuo A."/>
            <person name="Zuccaro A."/>
            <person name="Kohler A."/>
            <person name="Nagy L.G."/>
            <person name="Floudas D."/>
            <person name="Copeland A."/>
            <person name="Barry K.W."/>
            <person name="Cichocki N."/>
            <person name="Veneault-Fourrey C."/>
            <person name="LaButti K."/>
            <person name="Lindquist E.A."/>
            <person name="Lipzen A."/>
            <person name="Lundell T."/>
            <person name="Morin E."/>
            <person name="Murat C."/>
            <person name="Sun H."/>
            <person name="Tunlid A."/>
            <person name="Henrissat B."/>
            <person name="Grigoriev I.V."/>
            <person name="Hibbett D.S."/>
            <person name="Martin F."/>
            <person name="Nordberg H.P."/>
            <person name="Cantor M.N."/>
            <person name="Hua S.X."/>
        </authorList>
    </citation>
    <scope>NUCLEOTIDE SEQUENCE [LARGE SCALE GENOMIC DNA]</scope>
    <source>
        <strain evidence="2 3">MAFF 305830</strain>
    </source>
</reference>
<feature type="compositionally biased region" description="Polar residues" evidence="1">
    <location>
        <begin position="144"/>
        <end position="158"/>
    </location>
</feature>
<dbReference type="EMBL" id="KN824604">
    <property type="protein sequence ID" value="KIM19606.1"/>
    <property type="molecule type" value="Genomic_DNA"/>
</dbReference>
<evidence type="ECO:0000313" key="2">
    <source>
        <dbReference type="EMBL" id="KIM19606.1"/>
    </source>
</evidence>
<name>A0A0C3AJZ1_SERVB</name>
<gene>
    <name evidence="2" type="ORF">M408DRAFT_13401</name>
</gene>
<dbReference type="HOGENOM" id="CLU_940625_0_0_1"/>
<feature type="region of interest" description="Disordered" evidence="1">
    <location>
        <begin position="186"/>
        <end position="207"/>
    </location>
</feature>
<sequence>MDLPQAASQNSSSGMMVDGNNQYPQGGYPDPMWAASQQQGQMTNMGGNQNWTGESGSTGLPLTTQHVEAMYGNGLGHLDSYPATNQPALSVRADNGTPNDLDVAAMDPVFWTGSEGFNPQSQLNVGHNQGTPGSGEWSAVADPNQRSSSPRGALNSTLAPGMSDQSVQIQQQQYFNTYEHQQGLQHFPDQTVPPSPAKGTVLPWQDGQLPPGDLGDWQQRNYAMQMHAHTQQESIHQVLANPVNQNEGMLVPPRPKPRRQRSLSLIRAIIHDWTTTRARNRKSYGAPAAAAASSTF</sequence>
<dbReference type="Proteomes" id="UP000054097">
    <property type="component" value="Unassembled WGS sequence"/>
</dbReference>
<proteinExistence type="predicted"/>
<organism evidence="2 3">
    <name type="scientific">Serendipita vermifera MAFF 305830</name>
    <dbReference type="NCBI Taxonomy" id="933852"/>
    <lineage>
        <taxon>Eukaryota</taxon>
        <taxon>Fungi</taxon>
        <taxon>Dikarya</taxon>
        <taxon>Basidiomycota</taxon>
        <taxon>Agaricomycotina</taxon>
        <taxon>Agaricomycetes</taxon>
        <taxon>Sebacinales</taxon>
        <taxon>Serendipitaceae</taxon>
        <taxon>Serendipita</taxon>
    </lineage>
</organism>
<keyword evidence="3" id="KW-1185">Reference proteome</keyword>
<feature type="compositionally biased region" description="Polar residues" evidence="1">
    <location>
        <begin position="116"/>
        <end position="131"/>
    </location>
</feature>
<evidence type="ECO:0000256" key="1">
    <source>
        <dbReference type="SAM" id="MobiDB-lite"/>
    </source>
</evidence>
<dbReference type="AlphaFoldDB" id="A0A0C3AJZ1"/>
<evidence type="ECO:0000313" key="3">
    <source>
        <dbReference type="Proteomes" id="UP000054097"/>
    </source>
</evidence>